<proteinExistence type="predicted"/>
<organism evidence="1 2">
    <name type="scientific">Aminipila butyrica</name>
    <dbReference type="NCBI Taxonomy" id="433296"/>
    <lineage>
        <taxon>Bacteria</taxon>
        <taxon>Bacillati</taxon>
        <taxon>Bacillota</taxon>
        <taxon>Clostridia</taxon>
        <taxon>Peptostreptococcales</taxon>
        <taxon>Anaerovoracaceae</taxon>
        <taxon>Aminipila</taxon>
    </lineage>
</organism>
<sequence length="87" mass="10539">MIRYYGDNKNVSGRYHSESDDYYDDMTNPVSHCSRFERRHDFNMFNMSDYMSCENCRHLSADDRCIVRGIQRSGEWNERRKIFNHGN</sequence>
<evidence type="ECO:0000313" key="2">
    <source>
        <dbReference type="Proteomes" id="UP000466848"/>
    </source>
</evidence>
<reference evidence="1 2" key="1">
    <citation type="submission" date="2020-02" db="EMBL/GenBank/DDBJ databases">
        <authorList>
            <person name="Kim Y.B."/>
            <person name="Roh S.W."/>
        </authorList>
    </citation>
    <scope>NUCLEOTIDE SEQUENCE [LARGE SCALE GENOMIC DNA]</scope>
    <source>
        <strain evidence="1 2">DSM 103574</strain>
    </source>
</reference>
<keyword evidence="2" id="KW-1185">Reference proteome</keyword>
<protein>
    <submittedName>
        <fullName evidence="1">Uncharacterized protein</fullName>
    </submittedName>
</protein>
<dbReference type="KEGG" id="abut:Ami103574_14375"/>
<dbReference type="EMBL" id="CP048649">
    <property type="protein sequence ID" value="QIB70405.1"/>
    <property type="molecule type" value="Genomic_DNA"/>
</dbReference>
<name>A0A858BZ42_9FIRM</name>
<dbReference type="AlphaFoldDB" id="A0A858BZ42"/>
<dbReference type="RefSeq" id="WP_163067643.1">
    <property type="nucleotide sequence ID" value="NZ_CP048649.1"/>
</dbReference>
<accession>A0A858BZ42</accession>
<dbReference type="Proteomes" id="UP000466848">
    <property type="component" value="Chromosome"/>
</dbReference>
<evidence type="ECO:0000313" key="1">
    <source>
        <dbReference type="EMBL" id="QIB70405.1"/>
    </source>
</evidence>
<gene>
    <name evidence="1" type="ORF">Ami103574_14375</name>
</gene>